<feature type="transmembrane region" description="Helical" evidence="1">
    <location>
        <begin position="155"/>
        <end position="173"/>
    </location>
</feature>
<proteinExistence type="predicted"/>
<dbReference type="InterPro" id="IPR036938">
    <property type="entry name" value="PAP2/HPO_sf"/>
</dbReference>
<dbReference type="Gene3D" id="1.20.144.10">
    <property type="entry name" value="Phosphatidic acid phosphatase type 2/haloperoxidase"/>
    <property type="match status" value="1"/>
</dbReference>
<dbReference type="AlphaFoldDB" id="A0A916ISZ6"/>
<feature type="domain" description="Phosphatidic acid phosphatase type 2/haloperoxidase" evidence="2">
    <location>
        <begin position="72"/>
        <end position="146"/>
    </location>
</feature>
<protein>
    <recommendedName>
        <fullName evidence="2">Phosphatidic acid phosphatase type 2/haloperoxidase domain-containing protein</fullName>
    </recommendedName>
</protein>
<dbReference type="RefSeq" id="WP_211947173.1">
    <property type="nucleotide sequence ID" value="NZ_CAJPUY010000007.1"/>
</dbReference>
<evidence type="ECO:0000313" key="3">
    <source>
        <dbReference type="EMBL" id="CAG2140144.1"/>
    </source>
</evidence>
<reference evidence="3" key="1">
    <citation type="submission" date="2021-03" db="EMBL/GenBank/DDBJ databases">
        <authorList>
            <person name="Peeters C."/>
        </authorList>
    </citation>
    <scope>NUCLEOTIDE SEQUENCE</scope>
    <source>
        <strain evidence="3">LMG 31506</strain>
    </source>
</reference>
<feature type="transmembrane region" description="Helical" evidence="1">
    <location>
        <begin position="97"/>
        <end position="116"/>
    </location>
</feature>
<feature type="transmembrane region" description="Helical" evidence="1">
    <location>
        <begin position="128"/>
        <end position="148"/>
    </location>
</feature>
<dbReference type="InterPro" id="IPR000326">
    <property type="entry name" value="PAP2/HPO"/>
</dbReference>
<evidence type="ECO:0000313" key="4">
    <source>
        <dbReference type="Proteomes" id="UP000672934"/>
    </source>
</evidence>
<sequence length="202" mass="21364">MSFWPLVSRLGESTYLLPGALLVALWLWHRGKARTALRWLAGVATVAGLTLVSKLAFLGWGVGIRALDFTGISGHSAMSATMLPVLLYLCAPQSRPWMARIGAACGVGLALLVGWSRLVLHAHSPSEVVAGLVLGLAVSLAFLSWPGCKVLPRSVGPLAAALVVFTALHTLPLPGASSATHRLVISMATYLSGREHPYRRGL</sequence>
<dbReference type="Pfam" id="PF01569">
    <property type="entry name" value="PAP2"/>
    <property type="match status" value="1"/>
</dbReference>
<keyword evidence="1" id="KW-0472">Membrane</keyword>
<comment type="caution">
    <text evidence="3">The sequence shown here is derived from an EMBL/GenBank/DDBJ whole genome shotgun (WGS) entry which is preliminary data.</text>
</comment>
<evidence type="ECO:0000259" key="2">
    <source>
        <dbReference type="Pfam" id="PF01569"/>
    </source>
</evidence>
<dbReference type="EMBL" id="CAJPUY010000007">
    <property type="protein sequence ID" value="CAG2140144.1"/>
    <property type="molecule type" value="Genomic_DNA"/>
</dbReference>
<keyword evidence="4" id="KW-1185">Reference proteome</keyword>
<keyword evidence="1" id="KW-0812">Transmembrane</keyword>
<dbReference type="Proteomes" id="UP000672934">
    <property type="component" value="Unassembled WGS sequence"/>
</dbReference>
<accession>A0A916ISZ6</accession>
<evidence type="ECO:0000256" key="1">
    <source>
        <dbReference type="SAM" id="Phobius"/>
    </source>
</evidence>
<feature type="transmembrane region" description="Helical" evidence="1">
    <location>
        <begin position="72"/>
        <end position="90"/>
    </location>
</feature>
<organism evidence="3 4">
    <name type="scientific">Cupriavidus yeoncheonensis</name>
    <dbReference type="NCBI Taxonomy" id="1462994"/>
    <lineage>
        <taxon>Bacteria</taxon>
        <taxon>Pseudomonadati</taxon>
        <taxon>Pseudomonadota</taxon>
        <taxon>Betaproteobacteria</taxon>
        <taxon>Burkholderiales</taxon>
        <taxon>Burkholderiaceae</taxon>
        <taxon>Cupriavidus</taxon>
    </lineage>
</organism>
<feature type="transmembrane region" description="Helical" evidence="1">
    <location>
        <begin position="6"/>
        <end position="27"/>
    </location>
</feature>
<name>A0A916ISZ6_9BURK</name>
<gene>
    <name evidence="3" type="ORF">LMG31506_02184</name>
</gene>
<dbReference type="SUPFAM" id="SSF48317">
    <property type="entry name" value="Acid phosphatase/Vanadium-dependent haloperoxidase"/>
    <property type="match status" value="1"/>
</dbReference>
<keyword evidence="1" id="KW-1133">Transmembrane helix</keyword>
<feature type="transmembrane region" description="Helical" evidence="1">
    <location>
        <begin position="39"/>
        <end position="60"/>
    </location>
</feature>